<evidence type="ECO:0000256" key="6">
    <source>
        <dbReference type="ARBA" id="ARBA00022882"/>
    </source>
</evidence>
<feature type="transmembrane region" description="Helical" evidence="12">
    <location>
        <begin position="87"/>
        <end position="105"/>
    </location>
</feature>
<dbReference type="InterPro" id="IPR005821">
    <property type="entry name" value="Ion_trans_dom"/>
</dbReference>
<protein>
    <submittedName>
        <fullName evidence="14">Voltage-gated potassium channel</fullName>
    </submittedName>
</protein>
<dbReference type="OrthoDB" id="9810759at2"/>
<dbReference type="InterPro" id="IPR027359">
    <property type="entry name" value="Volt_channel_dom_sf"/>
</dbReference>
<feature type="transmembrane region" description="Helical" evidence="12">
    <location>
        <begin position="210"/>
        <end position="235"/>
    </location>
</feature>
<evidence type="ECO:0000256" key="2">
    <source>
        <dbReference type="ARBA" id="ARBA00022448"/>
    </source>
</evidence>
<keyword evidence="9" id="KW-0406">Ion transport</keyword>
<dbReference type="EMBL" id="FOJY01000003">
    <property type="protein sequence ID" value="SFA83623.1"/>
    <property type="molecule type" value="Genomic_DNA"/>
</dbReference>
<evidence type="ECO:0000256" key="7">
    <source>
        <dbReference type="ARBA" id="ARBA00022958"/>
    </source>
</evidence>
<dbReference type="STRING" id="1120918.SAMN05216249_10380"/>
<accession>A0A1I0W6G1</accession>
<dbReference type="GO" id="GO:0001508">
    <property type="term" value="P:action potential"/>
    <property type="evidence" value="ECO:0007669"/>
    <property type="project" value="TreeGrafter"/>
</dbReference>
<dbReference type="Gene3D" id="1.10.287.70">
    <property type="match status" value="1"/>
</dbReference>
<dbReference type="PANTHER" id="PTHR11537">
    <property type="entry name" value="VOLTAGE-GATED POTASSIUM CHANNEL"/>
    <property type="match status" value="1"/>
</dbReference>
<evidence type="ECO:0000256" key="10">
    <source>
        <dbReference type="ARBA" id="ARBA00023136"/>
    </source>
</evidence>
<evidence type="ECO:0000256" key="1">
    <source>
        <dbReference type="ARBA" id="ARBA00004141"/>
    </source>
</evidence>
<dbReference type="PANTHER" id="PTHR11537:SF254">
    <property type="entry name" value="POTASSIUM VOLTAGE-GATED CHANNEL PROTEIN SHAB"/>
    <property type="match status" value="1"/>
</dbReference>
<evidence type="ECO:0000256" key="8">
    <source>
        <dbReference type="ARBA" id="ARBA00022989"/>
    </source>
</evidence>
<dbReference type="RefSeq" id="WP_092870511.1">
    <property type="nucleotide sequence ID" value="NZ_FOJY01000003.1"/>
</dbReference>
<dbReference type="GO" id="GO:0008076">
    <property type="term" value="C:voltage-gated potassium channel complex"/>
    <property type="evidence" value="ECO:0007669"/>
    <property type="project" value="InterPro"/>
</dbReference>
<evidence type="ECO:0000256" key="12">
    <source>
        <dbReference type="SAM" id="Phobius"/>
    </source>
</evidence>
<feature type="transmembrane region" description="Helical" evidence="12">
    <location>
        <begin position="151"/>
        <end position="172"/>
    </location>
</feature>
<evidence type="ECO:0000259" key="13">
    <source>
        <dbReference type="Pfam" id="PF00520"/>
    </source>
</evidence>
<dbReference type="SUPFAM" id="SSF81324">
    <property type="entry name" value="Voltage-gated potassium channels"/>
    <property type="match status" value="1"/>
</dbReference>
<keyword evidence="11 14" id="KW-0407">Ion channel</keyword>
<keyword evidence="15" id="KW-1185">Reference proteome</keyword>
<dbReference type="GO" id="GO:0005249">
    <property type="term" value="F:voltage-gated potassium channel activity"/>
    <property type="evidence" value="ECO:0007669"/>
    <property type="project" value="InterPro"/>
</dbReference>
<keyword evidence="5" id="KW-0631">Potassium channel</keyword>
<feature type="transmembrane region" description="Helical" evidence="12">
    <location>
        <begin position="30"/>
        <end position="47"/>
    </location>
</feature>
<reference evidence="14 15" key="1">
    <citation type="submission" date="2016-10" db="EMBL/GenBank/DDBJ databases">
        <authorList>
            <person name="de Groot N.N."/>
        </authorList>
    </citation>
    <scope>NUCLEOTIDE SEQUENCE [LARGE SCALE GENOMIC DNA]</scope>
    <source>
        <strain evidence="14 15">DSM 5522</strain>
    </source>
</reference>
<keyword evidence="10 12" id="KW-0472">Membrane</keyword>
<evidence type="ECO:0000256" key="5">
    <source>
        <dbReference type="ARBA" id="ARBA00022826"/>
    </source>
</evidence>
<keyword evidence="8 12" id="KW-1133">Transmembrane helix</keyword>
<dbReference type="PRINTS" id="PR00169">
    <property type="entry name" value="KCHANNEL"/>
</dbReference>
<keyword evidence="6" id="KW-0851">Voltage-gated channel</keyword>
<evidence type="ECO:0000256" key="11">
    <source>
        <dbReference type="ARBA" id="ARBA00023303"/>
    </source>
</evidence>
<keyword evidence="3" id="KW-0633">Potassium transport</keyword>
<evidence type="ECO:0000313" key="15">
    <source>
        <dbReference type="Proteomes" id="UP000198838"/>
    </source>
</evidence>
<dbReference type="AlphaFoldDB" id="A0A1I0W6G1"/>
<dbReference type="Gene3D" id="1.20.120.350">
    <property type="entry name" value="Voltage-gated potassium channels. Chain C"/>
    <property type="match status" value="1"/>
</dbReference>
<evidence type="ECO:0000256" key="4">
    <source>
        <dbReference type="ARBA" id="ARBA00022692"/>
    </source>
</evidence>
<keyword evidence="4 12" id="KW-0812">Transmembrane</keyword>
<keyword evidence="2" id="KW-0813">Transport</keyword>
<keyword evidence="7" id="KW-0630">Potassium</keyword>
<feature type="domain" description="Ion transport" evidence="13">
    <location>
        <begin position="30"/>
        <end position="239"/>
    </location>
</feature>
<evidence type="ECO:0000313" key="14">
    <source>
        <dbReference type="EMBL" id="SFA83623.1"/>
    </source>
</evidence>
<dbReference type="InterPro" id="IPR028325">
    <property type="entry name" value="VG_K_chnl"/>
</dbReference>
<proteinExistence type="predicted"/>
<organism evidence="14 15">
    <name type="scientific">Acetitomaculum ruminis DSM 5522</name>
    <dbReference type="NCBI Taxonomy" id="1120918"/>
    <lineage>
        <taxon>Bacteria</taxon>
        <taxon>Bacillati</taxon>
        <taxon>Bacillota</taxon>
        <taxon>Clostridia</taxon>
        <taxon>Lachnospirales</taxon>
        <taxon>Lachnospiraceae</taxon>
        <taxon>Acetitomaculum</taxon>
    </lineage>
</organism>
<evidence type="ECO:0000256" key="9">
    <source>
        <dbReference type="ARBA" id="ARBA00023065"/>
    </source>
</evidence>
<dbReference type="Pfam" id="PF00520">
    <property type="entry name" value="Ion_trans"/>
    <property type="match status" value="1"/>
</dbReference>
<gene>
    <name evidence="14" type="ORF">SAMN05216249_10380</name>
</gene>
<sequence>MGGKDLEVFKRRIYEILEASHDGDVVSKRYDVLMLTAVIVGLIPLTMKEGNRYSLIIDVITVSIFIFDYIMRFYTSDYKMGIKSYKAYVAYVFTPMAIIDLLSIVPVLTFFFPASVTLQLFRIFRVLRILKLVRYSKTMVVIENVIRKVRAQLFAMLMIACAYIFAIAMIIFQVEPDLFEDFFDALYWATISITTIGYGDIAPATNIGRFITMLSALVGVAVVALPSGMITAAYMDEISRKKSKLEI</sequence>
<dbReference type="Proteomes" id="UP000198838">
    <property type="component" value="Unassembled WGS sequence"/>
</dbReference>
<feature type="transmembrane region" description="Helical" evidence="12">
    <location>
        <begin position="53"/>
        <end position="75"/>
    </location>
</feature>
<comment type="subcellular location">
    <subcellularLocation>
        <location evidence="1">Membrane</location>
        <topology evidence="1">Multi-pass membrane protein</topology>
    </subcellularLocation>
</comment>
<evidence type="ECO:0000256" key="3">
    <source>
        <dbReference type="ARBA" id="ARBA00022538"/>
    </source>
</evidence>
<name>A0A1I0W6G1_9FIRM</name>